<keyword evidence="6" id="KW-0067">ATP-binding</keyword>
<evidence type="ECO:0000256" key="1">
    <source>
        <dbReference type="ARBA" id="ARBA00004948"/>
    </source>
</evidence>
<dbReference type="InterPro" id="IPR029056">
    <property type="entry name" value="Ribokinase-like"/>
</dbReference>
<dbReference type="Pfam" id="PF08543">
    <property type="entry name" value="Phos_pyr_kin"/>
    <property type="match status" value="1"/>
</dbReference>
<name>A0A1G7F6P0_9FLAO</name>
<protein>
    <recommendedName>
        <fullName evidence="2">hydroxymethylpyrimidine kinase</fullName>
        <ecNumber evidence="2">2.7.1.49</ecNumber>
    </recommendedName>
</protein>
<evidence type="ECO:0000313" key="8">
    <source>
        <dbReference type="EMBL" id="SDE71580.1"/>
    </source>
</evidence>
<keyword evidence="5 8" id="KW-0418">Kinase</keyword>
<dbReference type="NCBIfam" id="TIGR00097">
    <property type="entry name" value="HMP-P_kinase"/>
    <property type="match status" value="1"/>
</dbReference>
<evidence type="ECO:0000313" key="9">
    <source>
        <dbReference type="Proteomes" id="UP000182114"/>
    </source>
</evidence>
<proteinExistence type="predicted"/>
<evidence type="ECO:0000256" key="6">
    <source>
        <dbReference type="ARBA" id="ARBA00022840"/>
    </source>
</evidence>
<dbReference type="eggNOG" id="COG0351">
    <property type="taxonomic scope" value="Bacteria"/>
</dbReference>
<reference evidence="9" key="1">
    <citation type="submission" date="2016-10" db="EMBL/GenBank/DDBJ databases">
        <authorList>
            <person name="Varghese N."/>
            <person name="Submissions S."/>
        </authorList>
    </citation>
    <scope>NUCLEOTIDE SEQUENCE [LARGE SCALE GENOMIC DNA]</scope>
    <source>
        <strain evidence="9">DSM 24729</strain>
    </source>
</reference>
<dbReference type="EMBL" id="FNBD01000003">
    <property type="protein sequence ID" value="SDE71580.1"/>
    <property type="molecule type" value="Genomic_DNA"/>
</dbReference>
<evidence type="ECO:0000256" key="2">
    <source>
        <dbReference type="ARBA" id="ARBA00012135"/>
    </source>
</evidence>
<keyword evidence="4" id="KW-0547">Nucleotide-binding</keyword>
<dbReference type="InterPro" id="IPR013749">
    <property type="entry name" value="PM/HMP-P_kinase-1"/>
</dbReference>
<dbReference type="GO" id="GO:0005524">
    <property type="term" value="F:ATP binding"/>
    <property type="evidence" value="ECO:0007669"/>
    <property type="project" value="UniProtKB-KW"/>
</dbReference>
<dbReference type="PANTHER" id="PTHR20858">
    <property type="entry name" value="PHOSPHOMETHYLPYRIMIDINE KINASE"/>
    <property type="match status" value="1"/>
</dbReference>
<dbReference type="InterPro" id="IPR004399">
    <property type="entry name" value="HMP/HMP-P_kinase_dom"/>
</dbReference>
<dbReference type="Proteomes" id="UP000182114">
    <property type="component" value="Unassembled WGS sequence"/>
</dbReference>
<dbReference type="FunFam" id="3.40.1190.20:FF:000003">
    <property type="entry name" value="Phosphomethylpyrimidine kinase ThiD"/>
    <property type="match status" value="1"/>
</dbReference>
<feature type="domain" description="Pyridoxamine kinase/Phosphomethylpyrimidine kinase" evidence="7">
    <location>
        <begin position="16"/>
        <end position="264"/>
    </location>
</feature>
<evidence type="ECO:0000259" key="7">
    <source>
        <dbReference type="Pfam" id="PF08543"/>
    </source>
</evidence>
<dbReference type="PANTHER" id="PTHR20858:SF17">
    <property type="entry name" value="HYDROXYMETHYLPYRIMIDINE_PHOSPHOMETHYLPYRIMIDINE KINASE THI20-RELATED"/>
    <property type="match status" value="1"/>
</dbReference>
<dbReference type="Gene3D" id="3.40.1190.20">
    <property type="match status" value="1"/>
</dbReference>
<evidence type="ECO:0000256" key="4">
    <source>
        <dbReference type="ARBA" id="ARBA00022741"/>
    </source>
</evidence>
<evidence type="ECO:0000256" key="3">
    <source>
        <dbReference type="ARBA" id="ARBA00022679"/>
    </source>
</evidence>
<dbReference type="EC" id="2.7.1.49" evidence="2"/>
<keyword evidence="3" id="KW-0808">Transferase</keyword>
<organism evidence="8 9">
    <name type="scientific">Cellulophaga baltica</name>
    <dbReference type="NCBI Taxonomy" id="76594"/>
    <lineage>
        <taxon>Bacteria</taxon>
        <taxon>Pseudomonadati</taxon>
        <taxon>Bacteroidota</taxon>
        <taxon>Flavobacteriia</taxon>
        <taxon>Flavobacteriales</taxon>
        <taxon>Flavobacteriaceae</taxon>
        <taxon>Cellulophaga</taxon>
    </lineage>
</organism>
<dbReference type="CDD" id="cd01169">
    <property type="entry name" value="HMPP_kinase"/>
    <property type="match status" value="1"/>
</dbReference>
<dbReference type="GO" id="GO:0008972">
    <property type="term" value="F:phosphomethylpyrimidine kinase activity"/>
    <property type="evidence" value="ECO:0007669"/>
    <property type="project" value="InterPro"/>
</dbReference>
<dbReference type="SUPFAM" id="SSF53613">
    <property type="entry name" value="Ribokinase-like"/>
    <property type="match status" value="1"/>
</dbReference>
<sequence>MAVKKFKTVLAIAGSDSGAGAGIQADLKTISACGGYGTTAITALTAQNTLGVFDIHPIPAKHLKSQIEAVLDDIGTDALKIGMLHNAETIHTVVDALTKYQTPNIVVDPVMVATSGDTLLRMDAITALKSNLFPLARLITPNIPECALLLNTTITETSDLKVLAKKLGKLYNTSVLLKAGHLNHNFLIDVLYNNENNTLIELPSKKVVTKNTHGTGCTLSAAIATFLAKGNSLEEAVKEGKLYLEQAIINSTSHILGKGHGPLHHFYKFW</sequence>
<dbReference type="GO" id="GO:0009228">
    <property type="term" value="P:thiamine biosynthetic process"/>
    <property type="evidence" value="ECO:0007669"/>
    <property type="project" value="InterPro"/>
</dbReference>
<keyword evidence="9" id="KW-1185">Reference proteome</keyword>
<dbReference type="GO" id="GO:0005829">
    <property type="term" value="C:cytosol"/>
    <property type="evidence" value="ECO:0007669"/>
    <property type="project" value="TreeGrafter"/>
</dbReference>
<dbReference type="GO" id="GO:0008902">
    <property type="term" value="F:hydroxymethylpyrimidine kinase activity"/>
    <property type="evidence" value="ECO:0007669"/>
    <property type="project" value="UniProtKB-EC"/>
</dbReference>
<gene>
    <name evidence="8" type="ORF">SAMN04487992_10363</name>
</gene>
<dbReference type="AlphaFoldDB" id="A0A1G7F6P0"/>
<accession>A0A1G7F6P0</accession>
<evidence type="ECO:0000256" key="5">
    <source>
        <dbReference type="ARBA" id="ARBA00022777"/>
    </source>
</evidence>
<dbReference type="RefSeq" id="WP_074537743.1">
    <property type="nucleotide sequence ID" value="NZ_FNBD01000003.1"/>
</dbReference>
<comment type="pathway">
    <text evidence="1">Cofactor biosynthesis; thiamine diphosphate biosynthesis.</text>
</comment>